<dbReference type="GO" id="GO:0008168">
    <property type="term" value="F:methyltransferase activity"/>
    <property type="evidence" value="ECO:0007669"/>
    <property type="project" value="UniProtKB-KW"/>
</dbReference>
<evidence type="ECO:0000313" key="3">
    <source>
        <dbReference type="EMBL" id="OXC80065.1"/>
    </source>
</evidence>
<proteinExistence type="predicted"/>
<dbReference type="InterPro" id="IPR001789">
    <property type="entry name" value="Sig_transdc_resp-reg_receiver"/>
</dbReference>
<keyword evidence="3" id="KW-0808">Transferase</keyword>
<feature type="domain" description="Response regulatory" evidence="2">
    <location>
        <begin position="1"/>
        <end position="47"/>
    </location>
</feature>
<dbReference type="Gene3D" id="3.40.50.2300">
    <property type="match status" value="1"/>
</dbReference>
<comment type="caution">
    <text evidence="3">The sequence shown here is derived from an EMBL/GenBank/DDBJ whole genome shotgun (WGS) entry which is preliminary data.</text>
</comment>
<dbReference type="AlphaFoldDB" id="A0A226X9A8"/>
<comment type="caution">
    <text evidence="1">Lacks conserved residue(s) required for the propagation of feature annotation.</text>
</comment>
<organism evidence="3 4">
    <name type="scientific">Caballeronia sordidicola</name>
    <name type="common">Burkholderia sordidicola</name>
    <dbReference type="NCBI Taxonomy" id="196367"/>
    <lineage>
        <taxon>Bacteria</taxon>
        <taxon>Pseudomonadati</taxon>
        <taxon>Pseudomonadota</taxon>
        <taxon>Betaproteobacteria</taxon>
        <taxon>Burkholderiales</taxon>
        <taxon>Burkholderiaceae</taxon>
        <taxon>Caballeronia</taxon>
    </lineage>
</organism>
<dbReference type="SUPFAM" id="SSF52172">
    <property type="entry name" value="CheY-like"/>
    <property type="match status" value="1"/>
</dbReference>
<evidence type="ECO:0000313" key="4">
    <source>
        <dbReference type="Proteomes" id="UP000214720"/>
    </source>
</evidence>
<evidence type="ECO:0000256" key="1">
    <source>
        <dbReference type="PROSITE-ProRule" id="PRU00169"/>
    </source>
</evidence>
<dbReference type="GO" id="GO:0000160">
    <property type="term" value="P:phosphorelay signal transduction system"/>
    <property type="evidence" value="ECO:0007669"/>
    <property type="project" value="InterPro"/>
</dbReference>
<accession>A0A226X9A8</accession>
<dbReference type="InterPro" id="IPR011006">
    <property type="entry name" value="CheY-like_superfamily"/>
</dbReference>
<dbReference type="GO" id="GO:0032259">
    <property type="term" value="P:methylation"/>
    <property type="evidence" value="ECO:0007669"/>
    <property type="project" value="UniProtKB-KW"/>
</dbReference>
<protein>
    <submittedName>
        <fullName evidence="3">Chemotaxis protein methyltransferase CheR</fullName>
    </submittedName>
</protein>
<gene>
    <name evidence="3" type="ORF">BSU04_04535</name>
</gene>
<dbReference type="PROSITE" id="PS50110">
    <property type="entry name" value="RESPONSE_REGULATORY"/>
    <property type="match status" value="1"/>
</dbReference>
<reference evidence="4" key="1">
    <citation type="submission" date="2017-01" db="EMBL/GenBank/DDBJ databases">
        <title>Genome Analysis of Deinococcus marmoris KOPRI26562.</title>
        <authorList>
            <person name="Kim J.H."/>
            <person name="Oh H.-M."/>
        </authorList>
    </citation>
    <scope>NUCLEOTIDE SEQUENCE [LARGE SCALE GENOMIC DNA]</scope>
    <source>
        <strain evidence="4">PAMC 26633</strain>
    </source>
</reference>
<dbReference type="Proteomes" id="UP000214720">
    <property type="component" value="Unassembled WGS sequence"/>
</dbReference>
<keyword evidence="3" id="KW-0489">Methyltransferase</keyword>
<name>A0A226X9A8_CABSO</name>
<dbReference type="EMBL" id="MTHB01000027">
    <property type="protein sequence ID" value="OXC80065.1"/>
    <property type="molecule type" value="Genomic_DNA"/>
</dbReference>
<evidence type="ECO:0000259" key="2">
    <source>
        <dbReference type="PROSITE" id="PS50110"/>
    </source>
</evidence>
<sequence length="52" mass="5495">MVAVPAIALTGFGRAQDAKRAIRAGFNAHLAKPVSLPELLSAIDRIKAPKLE</sequence>